<comment type="function">
    <text evidence="2">The lipid II isoglutaminyl synthase complex catalyzes the formation of alpha-D-isoglutamine in the cell wall lipid II stem peptide. The GatD subunit catalyzes the hydrolysis of glutamine to glutamate and ammonia. The resulting ammonia molecule is channeled to the active site of MurT.</text>
</comment>
<evidence type="ECO:0000259" key="4">
    <source>
        <dbReference type="Pfam" id="PF07685"/>
    </source>
</evidence>
<reference evidence="5" key="1">
    <citation type="submission" date="2022-05" db="EMBL/GenBank/DDBJ databases">
        <title>Genomic analysis of Brachybacterium sp. CBA3104.</title>
        <authorList>
            <person name="Roh S.W."/>
            <person name="Kim Y.B."/>
            <person name="Kim Y."/>
        </authorList>
    </citation>
    <scope>NUCLEOTIDE SEQUENCE</scope>
    <source>
        <strain evidence="5">CBA3104</strain>
    </source>
</reference>
<dbReference type="InterPro" id="IPR029062">
    <property type="entry name" value="Class_I_gatase-like"/>
</dbReference>
<dbReference type="PANTHER" id="PTHR21343:SF9">
    <property type="entry name" value="LIPID II ISOGLUTAMINYL SYNTHASE (GLUTAMINE-HYDROLYZING) SUBUNIT GATD"/>
    <property type="match status" value="1"/>
</dbReference>
<dbReference type="Pfam" id="PF07685">
    <property type="entry name" value="GATase_3"/>
    <property type="match status" value="1"/>
</dbReference>
<organism evidence="5 6">
    <name type="scientific">Brachybacterium kimchii</name>
    <dbReference type="NCBI Taxonomy" id="2942909"/>
    <lineage>
        <taxon>Bacteria</taxon>
        <taxon>Bacillati</taxon>
        <taxon>Actinomycetota</taxon>
        <taxon>Actinomycetes</taxon>
        <taxon>Micrococcales</taxon>
        <taxon>Dermabacteraceae</taxon>
        <taxon>Brachybacterium</taxon>
    </lineage>
</organism>
<comment type="subunit">
    <text evidence="2">Forms a heterodimer with MurT.</text>
</comment>
<evidence type="ECO:0000313" key="6">
    <source>
        <dbReference type="Proteomes" id="UP001055868"/>
    </source>
</evidence>
<sequence length="286" mass="30248">MSTNEHPAPSAPRSAGTGPDLTPVPTPHRQAAREDAPALRILQLYPSEMNIYGDWGNTLTLIRRAQWSGFEVELLAHEVGDRLPADVDLVVAGGGQDSGQVRIAADLLSHGPAIREWAEQDVPMLAVCGSYQLFGHVFVPATGDTADEPLTGISLLDVETRGSTTRLIGNLTIETERFGPVVGYENHSGLTTLGADCTALGSVRAFGQEGSRAGGNNGADGTEGAVHREVVGTYLHGSVLPKNPALADHLLAAAVRHRVGEDAYTAPDLEGIVTQRARDIAMSRPR</sequence>
<dbReference type="InterPro" id="IPR043702">
    <property type="entry name" value="Lipid_II_synth_GatD"/>
</dbReference>
<dbReference type="Gene3D" id="3.40.50.880">
    <property type="match status" value="1"/>
</dbReference>
<accession>A0ABY4NBU4</accession>
<dbReference type="InterPro" id="IPR011698">
    <property type="entry name" value="GATase_3"/>
</dbReference>
<feature type="region of interest" description="Disordered" evidence="3">
    <location>
        <begin position="1"/>
        <end position="33"/>
    </location>
</feature>
<keyword evidence="1 2" id="KW-0315">Glutamine amidotransferase</keyword>
<keyword evidence="2" id="KW-0961">Cell wall biogenesis/degradation</keyword>
<feature type="active site" evidence="2">
    <location>
        <position position="236"/>
    </location>
</feature>
<dbReference type="SUPFAM" id="SSF52317">
    <property type="entry name" value="Class I glutamine amidotransferase-like"/>
    <property type="match status" value="1"/>
</dbReference>
<gene>
    <name evidence="2" type="primary">gatD</name>
    <name evidence="5" type="ORF">M4486_08375</name>
</gene>
<dbReference type="EMBL" id="CP097218">
    <property type="protein sequence ID" value="UQN31282.1"/>
    <property type="molecule type" value="Genomic_DNA"/>
</dbReference>
<dbReference type="HAMAP" id="MF_02213">
    <property type="entry name" value="Lipid_II_synth_GatD"/>
    <property type="match status" value="1"/>
</dbReference>
<protein>
    <recommendedName>
        <fullName evidence="2">Lipid II isoglutaminyl synthase (glutamine-hydrolyzing) subunit GatD</fullName>
        <ecNumber evidence="2">6.3.5.13</ecNumber>
    </recommendedName>
    <alternativeName>
        <fullName evidence="2">Lipid II isoglutaminyl synthase glutaminase subunit</fullName>
        <ecNumber evidence="2">3.5.1.2</ecNumber>
    </alternativeName>
</protein>
<dbReference type="InterPro" id="IPR033949">
    <property type="entry name" value="CobQ_GATase1"/>
</dbReference>
<feature type="active site" description="Nucleophile" evidence="2">
    <location>
        <position position="128"/>
    </location>
</feature>
<proteinExistence type="inferred from homology"/>
<keyword evidence="2" id="KW-0378">Hydrolase</keyword>
<dbReference type="Proteomes" id="UP001055868">
    <property type="component" value="Chromosome"/>
</dbReference>
<feature type="binding site" evidence="2">
    <location>
        <position position="166"/>
    </location>
    <ligand>
        <name>substrate</name>
    </ligand>
</feature>
<dbReference type="PROSITE" id="PS51274">
    <property type="entry name" value="GATASE_COBBQ"/>
    <property type="match status" value="1"/>
</dbReference>
<dbReference type="CDD" id="cd01750">
    <property type="entry name" value="GATase1_CobQ"/>
    <property type="match status" value="1"/>
</dbReference>
<keyword evidence="2" id="KW-0573">Peptidoglycan synthesis</keyword>
<evidence type="ECO:0000313" key="5">
    <source>
        <dbReference type="EMBL" id="UQN31282.1"/>
    </source>
</evidence>
<keyword evidence="2" id="KW-0133">Cell shape</keyword>
<evidence type="ECO:0000256" key="2">
    <source>
        <dbReference type="HAMAP-Rule" id="MF_02213"/>
    </source>
</evidence>
<comment type="catalytic activity">
    <reaction evidence="2">
        <text>beta-D-GlcNAc-(1-&gt;4)-Mur2Ac(oyl-L-Ala-gamma-D-Glu-L-Lys-D-Ala-D-Ala)-di-trans,octa-cis-undecaprenyl diphosphate + L-glutamine + ATP + H2O = beta-D-GlcNAc-(1-&gt;4)-Mur2Ac(oyl-L-Ala-D-isoglutaminyl-L-Lys-D-Ala-D-Ala)-di-trans,octa-cis-undecaprenyl diphosphate + L-glutamate + ADP + phosphate + H(+)</text>
        <dbReference type="Rhea" id="RHEA:57928"/>
        <dbReference type="ChEBI" id="CHEBI:15377"/>
        <dbReference type="ChEBI" id="CHEBI:15378"/>
        <dbReference type="ChEBI" id="CHEBI:29985"/>
        <dbReference type="ChEBI" id="CHEBI:30616"/>
        <dbReference type="ChEBI" id="CHEBI:43474"/>
        <dbReference type="ChEBI" id="CHEBI:58359"/>
        <dbReference type="ChEBI" id="CHEBI:60033"/>
        <dbReference type="ChEBI" id="CHEBI:62233"/>
        <dbReference type="ChEBI" id="CHEBI:456216"/>
        <dbReference type="EC" id="6.3.5.13"/>
    </reaction>
</comment>
<dbReference type="EC" id="3.5.1.2" evidence="2"/>
<keyword evidence="6" id="KW-1185">Reference proteome</keyword>
<dbReference type="EC" id="6.3.5.13" evidence="2"/>
<evidence type="ECO:0000256" key="1">
    <source>
        <dbReference type="ARBA" id="ARBA00022962"/>
    </source>
</evidence>
<feature type="domain" description="CobB/CobQ-like glutamine amidotransferase" evidence="4">
    <location>
        <begin position="41"/>
        <end position="243"/>
    </location>
</feature>
<comment type="pathway">
    <text evidence="2">Cell wall biogenesis; peptidoglycan biosynthesis.</text>
</comment>
<name>A0ABY4NBU4_9MICO</name>
<dbReference type="PANTHER" id="PTHR21343">
    <property type="entry name" value="DETHIOBIOTIN SYNTHETASE"/>
    <property type="match status" value="1"/>
</dbReference>
<evidence type="ECO:0000256" key="3">
    <source>
        <dbReference type="SAM" id="MobiDB-lite"/>
    </source>
</evidence>
<keyword evidence="2" id="KW-0436">Ligase</keyword>
<comment type="catalytic activity">
    <reaction evidence="2">
        <text>L-glutamine + H2O = L-glutamate + NH4(+)</text>
        <dbReference type="Rhea" id="RHEA:15889"/>
        <dbReference type="ChEBI" id="CHEBI:15377"/>
        <dbReference type="ChEBI" id="CHEBI:28938"/>
        <dbReference type="ChEBI" id="CHEBI:29985"/>
        <dbReference type="ChEBI" id="CHEBI:58359"/>
        <dbReference type="EC" id="3.5.1.2"/>
    </reaction>
</comment>
<comment type="similarity">
    <text evidence="2">Belongs to the CobB/CobQ family. GatD subfamily.</text>
</comment>